<keyword evidence="2" id="KW-1185">Reference proteome</keyword>
<reference evidence="2" key="1">
    <citation type="journal article" date="2010" name="Virology">
        <title>Molecular and physiological analysis of three Pseudomonas aeruginosa phages belonging to the "N4-like viruses".</title>
        <authorList>
            <person name="Ceyssens P.J."/>
            <person name="Brabban A."/>
            <person name="Rogge L."/>
            <person name="Lewis M.S."/>
            <person name="Pickard D."/>
            <person name="Goulding D."/>
            <person name="Dougan G."/>
            <person name="Nob en J.P."/>
            <person name="Kropinski A."/>
            <person name="Kutter E."/>
            <person name="Lavigne R."/>
        </authorList>
    </citation>
    <scope>NUCLEOTIDE SEQUENCE [LARGE SCALE GENOMIC DNA]</scope>
</reference>
<organism evidence="1 2">
    <name type="scientific">Pseudomonas phage LUZ7</name>
    <dbReference type="NCBI Taxonomy" id="655097"/>
    <lineage>
        <taxon>Viruses</taxon>
        <taxon>Duplodnaviria</taxon>
        <taxon>Heunggongvirae</taxon>
        <taxon>Uroviricota</taxon>
        <taxon>Caudoviricetes</taxon>
        <taxon>Schitoviridae</taxon>
        <taxon>Migulavirinae</taxon>
        <taxon>Luzseptimavirus</taxon>
        <taxon>Luzseptimavirus LUZ7</taxon>
    </lineage>
</organism>
<proteinExistence type="predicted"/>
<dbReference type="RefSeq" id="YP_003358386.1">
    <property type="nucleotide sequence ID" value="NC_013691.1"/>
</dbReference>
<name>C8ZKK3_9CAUD</name>
<protein>
    <submittedName>
        <fullName evidence="1">Uncharacterized protein</fullName>
    </submittedName>
</protein>
<sequence>MKPELEAEVRRYKFNRILYRKVLKEGLPGNVWMFRNLNATFTELSNQGVTREDTNLIWNHIRQIV</sequence>
<dbReference type="KEGG" id="vg:8684456"/>
<dbReference type="GeneID" id="8684456"/>
<evidence type="ECO:0000313" key="1">
    <source>
        <dbReference type="EMBL" id="CAZ66245.1"/>
    </source>
</evidence>
<evidence type="ECO:0000313" key="2">
    <source>
        <dbReference type="Proteomes" id="UP000002615"/>
    </source>
</evidence>
<dbReference type="Proteomes" id="UP000002615">
    <property type="component" value="Segment"/>
</dbReference>
<accession>C8ZKK3</accession>
<dbReference type="EMBL" id="FN422398">
    <property type="protein sequence ID" value="CAZ66245.1"/>
    <property type="molecule type" value="Genomic_DNA"/>
</dbReference>